<feature type="compositionally biased region" description="Basic residues" evidence="1">
    <location>
        <begin position="197"/>
        <end position="210"/>
    </location>
</feature>
<feature type="region of interest" description="Disordered" evidence="1">
    <location>
        <begin position="1"/>
        <end position="210"/>
    </location>
</feature>
<dbReference type="EMBL" id="JAKKPZ010000010">
    <property type="protein sequence ID" value="KAI1716407.1"/>
    <property type="molecule type" value="Genomic_DNA"/>
</dbReference>
<reference evidence="2" key="1">
    <citation type="submission" date="2022-01" db="EMBL/GenBank/DDBJ databases">
        <title>Genome Sequence Resource for Two Populations of Ditylenchus destructor, the Migratory Endoparasitic Phytonematode.</title>
        <authorList>
            <person name="Zhang H."/>
            <person name="Lin R."/>
            <person name="Xie B."/>
        </authorList>
    </citation>
    <scope>NUCLEOTIDE SEQUENCE</scope>
    <source>
        <strain evidence="2">BazhouSP</strain>
    </source>
</reference>
<proteinExistence type="predicted"/>
<name>A0AAD4N9W7_9BILA</name>
<feature type="compositionally biased region" description="Basic and acidic residues" evidence="1">
    <location>
        <begin position="32"/>
        <end position="102"/>
    </location>
</feature>
<feature type="compositionally biased region" description="Basic and acidic residues" evidence="1">
    <location>
        <begin position="124"/>
        <end position="143"/>
    </location>
</feature>
<keyword evidence="3" id="KW-1185">Reference proteome</keyword>
<evidence type="ECO:0000256" key="1">
    <source>
        <dbReference type="SAM" id="MobiDB-lite"/>
    </source>
</evidence>
<evidence type="ECO:0000313" key="2">
    <source>
        <dbReference type="EMBL" id="KAI1716407.1"/>
    </source>
</evidence>
<evidence type="ECO:0000313" key="3">
    <source>
        <dbReference type="Proteomes" id="UP001201812"/>
    </source>
</evidence>
<gene>
    <name evidence="2" type="ORF">DdX_07457</name>
</gene>
<feature type="compositionally biased region" description="Basic and acidic residues" evidence="1">
    <location>
        <begin position="150"/>
        <end position="174"/>
    </location>
</feature>
<organism evidence="2 3">
    <name type="scientific">Ditylenchus destructor</name>
    <dbReference type="NCBI Taxonomy" id="166010"/>
    <lineage>
        <taxon>Eukaryota</taxon>
        <taxon>Metazoa</taxon>
        <taxon>Ecdysozoa</taxon>
        <taxon>Nematoda</taxon>
        <taxon>Chromadorea</taxon>
        <taxon>Rhabditida</taxon>
        <taxon>Tylenchina</taxon>
        <taxon>Tylenchomorpha</taxon>
        <taxon>Sphaerularioidea</taxon>
        <taxon>Anguinidae</taxon>
        <taxon>Anguininae</taxon>
        <taxon>Ditylenchus</taxon>
    </lineage>
</organism>
<comment type="caution">
    <text evidence="2">The sequence shown here is derived from an EMBL/GenBank/DDBJ whole genome shotgun (WGS) entry which is preliminary data.</text>
</comment>
<dbReference type="Proteomes" id="UP001201812">
    <property type="component" value="Unassembled WGS sequence"/>
</dbReference>
<sequence length="505" mass="57402">MLAEKKASALKTASKPAVKEKEPAAKPVPSKAKTDTVTKEKPKATSAEKPDNKDKKDIKKADTNAKKEAPKKEIAKQADKSKEKDAKVKPAADTKKQEKTKEAPPVAKKAQPAEKKQAPPVAKKPQEDSKKEVKAEKVIKEKEEELTDSETEKKKKKEEPKKEELPKEKPKEKDIDEEVDEQDDEEQPEEIDEAPKKSRKRRRKRKKKRIITKKVTVKKMRWVRPPITPPEPVEMPPNERRLYEILKEELKDGLRPVKRYIRKDKPKEVVLPMNIPWEHLAALESQAGMGAFGQQRDPKIKIEDGEIKLVQGNLKSETVLPLFENNTKYFASQKGFAGFGGHRKNVDQVVDHHIYESSSKLQLCEGIIPKIMMGTIAEHDMRSFGSLRPQNMKVRYREGMKEGFDKESNTFLSRQFKPNSSDTAGSRVIDRRRGIVATDMKHSRLSECIVPKMFSNDEICTKEGADFGSFRPLISQSTGGYNMNPDDEKLCKFVIPYQTGPSLNC</sequence>
<protein>
    <submittedName>
        <fullName evidence="2">Uncharacterized protein</fullName>
    </submittedName>
</protein>
<accession>A0AAD4N9W7</accession>
<dbReference type="AlphaFoldDB" id="A0AAD4N9W7"/>
<feature type="compositionally biased region" description="Acidic residues" evidence="1">
    <location>
        <begin position="175"/>
        <end position="192"/>
    </location>
</feature>